<dbReference type="AlphaFoldDB" id="A0A1I0DZS0"/>
<keyword evidence="2" id="KW-1185">Reference proteome</keyword>
<organism evidence="1 2">
    <name type="scientific">Salinibacillus kushneri</name>
    <dbReference type="NCBI Taxonomy" id="237682"/>
    <lineage>
        <taxon>Bacteria</taxon>
        <taxon>Bacillati</taxon>
        <taxon>Bacillota</taxon>
        <taxon>Bacilli</taxon>
        <taxon>Bacillales</taxon>
        <taxon>Bacillaceae</taxon>
        <taxon>Salinibacillus</taxon>
    </lineage>
</organism>
<reference evidence="2" key="1">
    <citation type="submission" date="2016-10" db="EMBL/GenBank/DDBJ databases">
        <authorList>
            <person name="Varghese N."/>
            <person name="Submissions S."/>
        </authorList>
    </citation>
    <scope>NUCLEOTIDE SEQUENCE [LARGE SCALE GENOMIC DNA]</scope>
    <source>
        <strain evidence="2">CGMCC 1.3566</strain>
    </source>
</reference>
<sequence>MAFGVKRTELKKWKQDVERGEIAFLTHYWVDDRFPNADTVTKAGCKDLHKLKSWGKKYGLKSEWIHKDEKFPHFDLMGKFQKDILTAEKQFEQIKRFNI</sequence>
<gene>
    <name evidence="1" type="ORF">SAMN05421676_104240</name>
</gene>
<dbReference type="OrthoDB" id="2361368at2"/>
<proteinExistence type="predicted"/>
<accession>A0A1I0DZS0</accession>
<protein>
    <recommendedName>
        <fullName evidence="3">YneQ</fullName>
    </recommendedName>
</protein>
<evidence type="ECO:0008006" key="3">
    <source>
        <dbReference type="Google" id="ProtNLM"/>
    </source>
</evidence>
<name>A0A1I0DZS0_9BACI</name>
<evidence type="ECO:0000313" key="2">
    <source>
        <dbReference type="Proteomes" id="UP000199095"/>
    </source>
</evidence>
<dbReference type="EMBL" id="FOHJ01000004">
    <property type="protein sequence ID" value="SET38198.1"/>
    <property type="molecule type" value="Genomic_DNA"/>
</dbReference>
<dbReference type="Proteomes" id="UP000199095">
    <property type="component" value="Unassembled WGS sequence"/>
</dbReference>
<evidence type="ECO:0000313" key="1">
    <source>
        <dbReference type="EMBL" id="SET38198.1"/>
    </source>
</evidence>
<dbReference type="STRING" id="237682.SAMN05421676_104240"/>
<dbReference type="RefSeq" id="WP_093134087.1">
    <property type="nucleotide sequence ID" value="NZ_FOHJ01000004.1"/>
</dbReference>